<evidence type="ECO:0000256" key="2">
    <source>
        <dbReference type="ARBA" id="ARBA00022618"/>
    </source>
</evidence>
<sequence length="454" mass="49236">MSRTVLAIDIGSTKICAIIAEIADDNSIAITGAGTCKAQGLKKGSITNIELASRSIKTALNDAKRVSGSEVNTAIVSISGAYTKSLNSSGIVNIQNKEVSFKEIERVMQTSLYNANIPNEYEVLHALPYNFKADDQDYIEDPLGMNASRLEVETHIITTQKSNLNNLRKAVRGAGVEVENIVLTGYASSIATLNDDEKELGVAVIDMGGNTSNITIHSGNSIRYNDFLGVGSNHVTSDLSMALHTPLNIAESVKLNYGSLLNPSSDLIELPIIGDENTTHEVSLEVVHNVIYARVEETLMILAQFIENSGLKDKIGAGIVLTGGFSQMEGMRELAVATFGSVPVRLAKPKEMDGLFDNLRSAEYSSAVGLVMYSASAYTQYEIDVNKRVRHSNEVHTGHASINLTQEPDVSTPHLQEQGSEKKEGMVSISMKKSKKEDEAGAFNKFWNWATQLF</sequence>
<dbReference type="Pfam" id="PF14450">
    <property type="entry name" value="FtsA"/>
    <property type="match status" value="2"/>
</dbReference>
<comment type="caution">
    <text evidence="9">The sequence shown here is derived from an EMBL/GenBank/DDBJ whole genome shotgun (WGS) entry which is preliminary data.</text>
</comment>
<dbReference type="Proteomes" id="UP000309561">
    <property type="component" value="Unassembled WGS sequence"/>
</dbReference>
<keyword evidence="3 5" id="KW-0472">Membrane</keyword>
<dbReference type="GO" id="GO:0032153">
    <property type="term" value="C:cell division site"/>
    <property type="evidence" value="ECO:0007669"/>
    <property type="project" value="UniProtKB-UniRule"/>
</dbReference>
<dbReference type="PANTHER" id="PTHR32432">
    <property type="entry name" value="CELL DIVISION PROTEIN FTSA-RELATED"/>
    <property type="match status" value="1"/>
</dbReference>
<dbReference type="HAMAP" id="MF_02033">
    <property type="entry name" value="FtsA"/>
    <property type="match status" value="1"/>
</dbReference>
<evidence type="ECO:0000256" key="4">
    <source>
        <dbReference type="ARBA" id="ARBA00023306"/>
    </source>
</evidence>
<comment type="function">
    <text evidence="5 6">Cell division protein that is involved in the assembly of the Z ring. May serve as a membrane anchor for the Z ring.</text>
</comment>
<dbReference type="EMBL" id="SZPX01000004">
    <property type="protein sequence ID" value="TKI69605.1"/>
    <property type="molecule type" value="Genomic_DNA"/>
</dbReference>
<evidence type="ECO:0000313" key="10">
    <source>
        <dbReference type="Proteomes" id="UP000309561"/>
    </source>
</evidence>
<dbReference type="SMART" id="SM00842">
    <property type="entry name" value="FtsA"/>
    <property type="match status" value="1"/>
</dbReference>
<name>A0A4U2Z6V8_9BACT</name>
<dbReference type="Gene3D" id="3.30.420.40">
    <property type="match status" value="2"/>
</dbReference>
<evidence type="ECO:0000313" key="9">
    <source>
        <dbReference type="EMBL" id="TKI69605.1"/>
    </source>
</evidence>
<keyword evidence="10" id="KW-1185">Reference proteome</keyword>
<dbReference type="Pfam" id="PF02491">
    <property type="entry name" value="SHS2_FTSA"/>
    <property type="match status" value="1"/>
</dbReference>
<evidence type="ECO:0000256" key="7">
    <source>
        <dbReference type="SAM" id="MobiDB-lite"/>
    </source>
</evidence>
<dbReference type="CDD" id="cd24048">
    <property type="entry name" value="ASKHA_NBD_FtsA"/>
    <property type="match status" value="1"/>
</dbReference>
<reference evidence="9 10" key="1">
    <citation type="submission" date="2019-04" db="EMBL/GenBank/DDBJ databases">
        <title>Sulfurimonas crateris sp. nov. a facultative anaerobic sulfur-oxidizing chemolithautotrophic bacterium isolated from a terrestrial mud vulcano.</title>
        <authorList>
            <person name="Ratnikova N.M."/>
            <person name="Slobodkin A.I."/>
            <person name="Merkel A.Y."/>
            <person name="Novikov A."/>
            <person name="Bonch-Osmolovskaya E.A."/>
            <person name="Slobodkina G.B."/>
        </authorList>
    </citation>
    <scope>NUCLEOTIDE SEQUENCE [LARGE SCALE GENOMIC DNA]</scope>
    <source>
        <strain evidence="9 10">SN118</strain>
    </source>
</reference>
<evidence type="ECO:0000256" key="6">
    <source>
        <dbReference type="PIRNR" id="PIRNR003101"/>
    </source>
</evidence>
<keyword evidence="4 5" id="KW-0131">Cell cycle</keyword>
<evidence type="ECO:0000259" key="8">
    <source>
        <dbReference type="SMART" id="SM00842"/>
    </source>
</evidence>
<accession>A0A4U2Z6V8</accession>
<dbReference type="GO" id="GO:0043093">
    <property type="term" value="P:FtsZ-dependent cytokinesis"/>
    <property type="evidence" value="ECO:0007669"/>
    <property type="project" value="UniProtKB-UniRule"/>
</dbReference>
<comment type="subunit">
    <text evidence="5">Self-interacts. Interacts with FtsZ.</text>
</comment>
<feature type="compositionally biased region" description="Polar residues" evidence="7">
    <location>
        <begin position="407"/>
        <end position="418"/>
    </location>
</feature>
<dbReference type="AlphaFoldDB" id="A0A4U2Z6V8"/>
<proteinExistence type="inferred from homology"/>
<dbReference type="Gene3D" id="3.30.1490.110">
    <property type="match status" value="1"/>
</dbReference>
<dbReference type="InterPro" id="IPR043129">
    <property type="entry name" value="ATPase_NBD"/>
</dbReference>
<dbReference type="OrthoDB" id="9810567at2"/>
<comment type="subcellular location">
    <subcellularLocation>
        <location evidence="5">Cell membrane</location>
        <topology evidence="5">Peripheral membrane protein</topology>
        <orientation evidence="5">Cytoplasmic side</orientation>
    </subcellularLocation>
    <text evidence="5">Localizes to the Z ring in an FtsZ-dependent manner. Targeted to the membrane through a conserved C-terminal amphipathic helix.</text>
</comment>
<dbReference type="InterPro" id="IPR020823">
    <property type="entry name" value="Cell_div_FtsA"/>
</dbReference>
<feature type="domain" description="SHS2" evidence="8">
    <location>
        <begin position="5"/>
        <end position="192"/>
    </location>
</feature>
<evidence type="ECO:0000256" key="5">
    <source>
        <dbReference type="HAMAP-Rule" id="MF_02033"/>
    </source>
</evidence>
<dbReference type="SUPFAM" id="SSF53067">
    <property type="entry name" value="Actin-like ATPase domain"/>
    <property type="match status" value="2"/>
</dbReference>
<comment type="similarity">
    <text evidence="5 6">Belongs to the FtsA/MreB family.</text>
</comment>
<keyword evidence="1 5" id="KW-1003">Cell membrane</keyword>
<gene>
    <name evidence="5 9" type="primary">ftsA</name>
    <name evidence="9" type="ORF">FCU45_05985</name>
</gene>
<dbReference type="InterPro" id="IPR003494">
    <property type="entry name" value="SHS2_FtsA"/>
</dbReference>
<evidence type="ECO:0000256" key="1">
    <source>
        <dbReference type="ARBA" id="ARBA00022475"/>
    </source>
</evidence>
<dbReference type="PIRSF" id="PIRSF003101">
    <property type="entry name" value="FtsA"/>
    <property type="match status" value="1"/>
</dbReference>
<dbReference type="PANTHER" id="PTHR32432:SF4">
    <property type="entry name" value="CELL DIVISION PROTEIN FTSA"/>
    <property type="match status" value="1"/>
</dbReference>
<keyword evidence="2 5" id="KW-0132">Cell division</keyword>
<dbReference type="GO" id="GO:0009898">
    <property type="term" value="C:cytoplasmic side of plasma membrane"/>
    <property type="evidence" value="ECO:0007669"/>
    <property type="project" value="UniProtKB-UniRule"/>
</dbReference>
<dbReference type="InterPro" id="IPR050696">
    <property type="entry name" value="FtsA/MreB"/>
</dbReference>
<evidence type="ECO:0000256" key="3">
    <source>
        <dbReference type="ARBA" id="ARBA00023136"/>
    </source>
</evidence>
<dbReference type="RefSeq" id="WP_137013317.1">
    <property type="nucleotide sequence ID" value="NZ_SZPX01000004.1"/>
</dbReference>
<feature type="region of interest" description="Disordered" evidence="7">
    <location>
        <begin position="407"/>
        <end position="426"/>
    </location>
</feature>
<protein>
    <recommendedName>
        <fullName evidence="5 6">Cell division protein FtsA</fullName>
    </recommendedName>
</protein>
<organism evidence="9 10">
    <name type="scientific">Sulfurimonas crateris</name>
    <dbReference type="NCBI Taxonomy" id="2574727"/>
    <lineage>
        <taxon>Bacteria</taxon>
        <taxon>Pseudomonadati</taxon>
        <taxon>Campylobacterota</taxon>
        <taxon>Epsilonproteobacteria</taxon>
        <taxon>Campylobacterales</taxon>
        <taxon>Sulfurimonadaceae</taxon>
        <taxon>Sulfurimonas</taxon>
    </lineage>
</organism>
<dbReference type="NCBIfam" id="TIGR01174">
    <property type="entry name" value="ftsA"/>
    <property type="match status" value="1"/>
</dbReference>